<feature type="compositionally biased region" description="Basic and acidic residues" evidence="1">
    <location>
        <begin position="33"/>
        <end position="49"/>
    </location>
</feature>
<keyword evidence="3" id="KW-1185">Reference proteome</keyword>
<feature type="region of interest" description="Disordered" evidence="1">
    <location>
        <begin position="1"/>
        <end position="59"/>
    </location>
</feature>
<evidence type="ECO:0000313" key="2">
    <source>
        <dbReference type="EMBL" id="CAG5127913.1"/>
    </source>
</evidence>
<dbReference type="Proteomes" id="UP000678393">
    <property type="component" value="Unassembled WGS sequence"/>
</dbReference>
<sequence length="59" mass="6441">MSQNGLPESNTPDTEMSQPVPTENTPADDVKDETEVKAELLKGNIEDKNSQSQKLQPGE</sequence>
<evidence type="ECO:0000256" key="1">
    <source>
        <dbReference type="SAM" id="MobiDB-lite"/>
    </source>
</evidence>
<feature type="compositionally biased region" description="Polar residues" evidence="1">
    <location>
        <begin position="1"/>
        <end position="25"/>
    </location>
</feature>
<reference evidence="2" key="1">
    <citation type="submission" date="2021-04" db="EMBL/GenBank/DDBJ databases">
        <authorList>
            <consortium name="Molecular Ecology Group"/>
        </authorList>
    </citation>
    <scope>NUCLEOTIDE SEQUENCE</scope>
</reference>
<dbReference type="EMBL" id="CAJHNH020002851">
    <property type="protein sequence ID" value="CAG5127913.1"/>
    <property type="molecule type" value="Genomic_DNA"/>
</dbReference>
<feature type="non-terminal residue" evidence="2">
    <location>
        <position position="1"/>
    </location>
</feature>
<protein>
    <submittedName>
        <fullName evidence="2">Uncharacterized protein</fullName>
    </submittedName>
</protein>
<feature type="compositionally biased region" description="Polar residues" evidence="1">
    <location>
        <begin position="50"/>
        <end position="59"/>
    </location>
</feature>
<comment type="caution">
    <text evidence="2">The sequence shown here is derived from an EMBL/GenBank/DDBJ whole genome shotgun (WGS) entry which is preliminary data.</text>
</comment>
<proteinExistence type="predicted"/>
<dbReference type="AlphaFoldDB" id="A0A8S3ZEN2"/>
<gene>
    <name evidence="2" type="ORF">CUNI_LOCUS13471</name>
</gene>
<organism evidence="2 3">
    <name type="scientific">Candidula unifasciata</name>
    <dbReference type="NCBI Taxonomy" id="100452"/>
    <lineage>
        <taxon>Eukaryota</taxon>
        <taxon>Metazoa</taxon>
        <taxon>Spiralia</taxon>
        <taxon>Lophotrochozoa</taxon>
        <taxon>Mollusca</taxon>
        <taxon>Gastropoda</taxon>
        <taxon>Heterobranchia</taxon>
        <taxon>Euthyneura</taxon>
        <taxon>Panpulmonata</taxon>
        <taxon>Eupulmonata</taxon>
        <taxon>Stylommatophora</taxon>
        <taxon>Helicina</taxon>
        <taxon>Helicoidea</taxon>
        <taxon>Geomitridae</taxon>
        <taxon>Candidula</taxon>
    </lineage>
</organism>
<accession>A0A8S3ZEN2</accession>
<name>A0A8S3ZEN2_9EUPU</name>
<evidence type="ECO:0000313" key="3">
    <source>
        <dbReference type="Proteomes" id="UP000678393"/>
    </source>
</evidence>